<evidence type="ECO:0000313" key="1">
    <source>
        <dbReference type="EMBL" id="KAH6932860.1"/>
    </source>
</evidence>
<name>A0ACB7SDS5_HYAAI</name>
<evidence type="ECO:0000313" key="2">
    <source>
        <dbReference type="Proteomes" id="UP000821845"/>
    </source>
</evidence>
<sequence>MAHPPHVYFPQVYVIPALMPVLLGVLLPLDVSPTAQLTLEPRDPPLKKENSLPWCAAVSIVKPDRQRHQTFKTTYTACVNRHFLVGTRAAATTWLIRLTFTFHSNLEQPASNKKGDEEEARKRAQVFGIVGHPWRGTRNTECQSLAAASQPAVMGRLGSFCSRAPPHQTAEHKWLRHANLCECRDQIVLKRRRLHLDPFDQGGIQSLTFYCAALFLTLMALLVGSIYLYRSSSEPQMKSENASVWCLFPRAGAYSAGDVPVHLCSVLIYDWVMVRADLSVHAIDERELVSRLPTLRELRQSNKGLSLHVRLSGGSDSRVLGSVLHSSGELHRVLLLQIVAFLELHKFDGLLLDLGEAVAIHRIFTDTAVLNVRNFVQASAVEIRYVIGFPYLDRSTKRVDLKRLN</sequence>
<organism evidence="1 2">
    <name type="scientific">Hyalomma asiaticum</name>
    <name type="common">Tick</name>
    <dbReference type="NCBI Taxonomy" id="266040"/>
    <lineage>
        <taxon>Eukaryota</taxon>
        <taxon>Metazoa</taxon>
        <taxon>Ecdysozoa</taxon>
        <taxon>Arthropoda</taxon>
        <taxon>Chelicerata</taxon>
        <taxon>Arachnida</taxon>
        <taxon>Acari</taxon>
        <taxon>Parasitiformes</taxon>
        <taxon>Ixodida</taxon>
        <taxon>Ixodoidea</taxon>
        <taxon>Ixodidae</taxon>
        <taxon>Hyalomminae</taxon>
        <taxon>Hyalomma</taxon>
    </lineage>
</organism>
<reference evidence="1" key="1">
    <citation type="submission" date="2020-05" db="EMBL/GenBank/DDBJ databases">
        <title>Large-scale comparative analyses of tick genomes elucidate their genetic diversity and vector capacities.</title>
        <authorList>
            <person name="Jia N."/>
            <person name="Wang J."/>
            <person name="Shi W."/>
            <person name="Du L."/>
            <person name="Sun Y."/>
            <person name="Zhan W."/>
            <person name="Jiang J."/>
            <person name="Wang Q."/>
            <person name="Zhang B."/>
            <person name="Ji P."/>
            <person name="Sakyi L.B."/>
            <person name="Cui X."/>
            <person name="Yuan T."/>
            <person name="Jiang B."/>
            <person name="Yang W."/>
            <person name="Lam T.T.-Y."/>
            <person name="Chang Q."/>
            <person name="Ding S."/>
            <person name="Wang X."/>
            <person name="Zhu J."/>
            <person name="Ruan X."/>
            <person name="Zhao L."/>
            <person name="Wei J."/>
            <person name="Que T."/>
            <person name="Du C."/>
            <person name="Cheng J."/>
            <person name="Dai P."/>
            <person name="Han X."/>
            <person name="Huang E."/>
            <person name="Gao Y."/>
            <person name="Liu J."/>
            <person name="Shao H."/>
            <person name="Ye R."/>
            <person name="Li L."/>
            <person name="Wei W."/>
            <person name="Wang X."/>
            <person name="Wang C."/>
            <person name="Yang T."/>
            <person name="Huo Q."/>
            <person name="Li W."/>
            <person name="Guo W."/>
            <person name="Chen H."/>
            <person name="Zhou L."/>
            <person name="Ni X."/>
            <person name="Tian J."/>
            <person name="Zhou Y."/>
            <person name="Sheng Y."/>
            <person name="Liu T."/>
            <person name="Pan Y."/>
            <person name="Xia L."/>
            <person name="Li J."/>
            <person name="Zhao F."/>
            <person name="Cao W."/>
        </authorList>
    </citation>
    <scope>NUCLEOTIDE SEQUENCE</scope>
    <source>
        <strain evidence="1">Hyas-2018</strain>
    </source>
</reference>
<gene>
    <name evidence="1" type="ORF">HPB50_010420</name>
</gene>
<protein>
    <submittedName>
        <fullName evidence="1">Uncharacterized protein</fullName>
    </submittedName>
</protein>
<proteinExistence type="predicted"/>
<dbReference type="Proteomes" id="UP000821845">
    <property type="component" value="Chromosome 4"/>
</dbReference>
<keyword evidence="2" id="KW-1185">Reference proteome</keyword>
<comment type="caution">
    <text evidence="1">The sequence shown here is derived from an EMBL/GenBank/DDBJ whole genome shotgun (WGS) entry which is preliminary data.</text>
</comment>
<dbReference type="EMBL" id="CM023484">
    <property type="protein sequence ID" value="KAH6932860.1"/>
    <property type="molecule type" value="Genomic_DNA"/>
</dbReference>
<accession>A0ACB7SDS5</accession>